<gene>
    <name evidence="1" type="ORF">NBO_6g0041</name>
</gene>
<keyword evidence="2" id="KW-1185">Reference proteome</keyword>
<dbReference type="InterPro" id="IPR035992">
    <property type="entry name" value="Ricin_B-like_lectins"/>
</dbReference>
<name>R0MBF3_NOSB1</name>
<accession>R0MBF3</accession>
<dbReference type="GO" id="GO:0030246">
    <property type="term" value="F:carbohydrate binding"/>
    <property type="evidence" value="ECO:0007669"/>
    <property type="project" value="UniProtKB-KW"/>
</dbReference>
<proteinExistence type="predicted"/>
<evidence type="ECO:0000313" key="2">
    <source>
        <dbReference type="Proteomes" id="UP000016927"/>
    </source>
</evidence>
<dbReference type="VEuPathDB" id="MicrosporidiaDB:NBO_6g0041"/>
<dbReference type="AlphaFoldDB" id="R0MBF3"/>
<dbReference type="Gene3D" id="2.80.10.50">
    <property type="match status" value="1"/>
</dbReference>
<keyword evidence="1" id="KW-0430">Lectin</keyword>
<protein>
    <submittedName>
        <fullName evidence="1">Ricin B lectin</fullName>
    </submittedName>
</protein>
<reference evidence="1 2" key="1">
    <citation type="journal article" date="2013" name="BMC Genomics">
        <title>Comparative genomics of parasitic silkworm microsporidia reveal an association between genome expansion and host adaptation.</title>
        <authorList>
            <person name="Pan G."/>
            <person name="Xu J."/>
            <person name="Li T."/>
            <person name="Xia Q."/>
            <person name="Liu S.L."/>
            <person name="Zhang G."/>
            <person name="Li S."/>
            <person name="Li C."/>
            <person name="Liu H."/>
            <person name="Yang L."/>
            <person name="Liu T."/>
            <person name="Zhang X."/>
            <person name="Wu Z."/>
            <person name="Fan W."/>
            <person name="Dang X."/>
            <person name="Xiang H."/>
            <person name="Tao M."/>
            <person name="Li Y."/>
            <person name="Hu J."/>
            <person name="Li Z."/>
            <person name="Lin L."/>
            <person name="Luo J."/>
            <person name="Geng L."/>
            <person name="Wang L."/>
            <person name="Long M."/>
            <person name="Wan Y."/>
            <person name="He N."/>
            <person name="Zhang Z."/>
            <person name="Lu C."/>
            <person name="Keeling P.J."/>
            <person name="Wang J."/>
            <person name="Xiang Z."/>
            <person name="Zhou Z."/>
        </authorList>
    </citation>
    <scope>NUCLEOTIDE SEQUENCE [LARGE SCALE GENOMIC DNA]</scope>
    <source>
        <strain evidence="2">CQ1 / CVCC 102059</strain>
    </source>
</reference>
<dbReference type="Proteomes" id="UP000016927">
    <property type="component" value="Unassembled WGS sequence"/>
</dbReference>
<dbReference type="CDD" id="cd00161">
    <property type="entry name" value="beta-trefoil_Ricin-like"/>
    <property type="match status" value="1"/>
</dbReference>
<dbReference type="SUPFAM" id="SSF50370">
    <property type="entry name" value="Ricin B-like lectins"/>
    <property type="match status" value="1"/>
</dbReference>
<evidence type="ECO:0000313" key="1">
    <source>
        <dbReference type="EMBL" id="EOB15289.1"/>
    </source>
</evidence>
<dbReference type="EMBL" id="KB908914">
    <property type="protein sequence ID" value="EOB15289.1"/>
    <property type="molecule type" value="Genomic_DNA"/>
</dbReference>
<dbReference type="OrthoDB" id="2200999at2759"/>
<dbReference type="HOGENOM" id="CLU_090065_0_0_1"/>
<sequence>MFITILLTLKFSQCILIKHKATDKYLTAVNESGINNIKLTTNMHEAVDVILTPFKNDLVFITNKKDKSQVFIISDDNVRLILSNYKGDHNQQFNVSKESNNNYFIKNNGKCLEYDKNSLSVHLSPCNFSINQAFELIESGKKITNLANKTNNVVSETNFKSSLHSNNMLSENPLKSKENGFNVYHHFNKNHHYSDPKKFSDDFKK</sequence>
<organism evidence="1 2">
    <name type="scientific">Nosema bombycis (strain CQ1 / CVCC 102059)</name>
    <name type="common">Microsporidian parasite</name>
    <name type="synonym">Pebrine of silkworm</name>
    <dbReference type="NCBI Taxonomy" id="578461"/>
    <lineage>
        <taxon>Eukaryota</taxon>
        <taxon>Fungi</taxon>
        <taxon>Fungi incertae sedis</taxon>
        <taxon>Microsporidia</taxon>
        <taxon>Nosematidae</taxon>
        <taxon>Nosema</taxon>
    </lineage>
</organism>